<feature type="transmembrane region" description="Helical" evidence="5">
    <location>
        <begin position="356"/>
        <end position="380"/>
    </location>
</feature>
<dbReference type="CDD" id="cd01741">
    <property type="entry name" value="GATase1_1"/>
    <property type="match status" value="1"/>
</dbReference>
<dbReference type="SUPFAM" id="SSF103473">
    <property type="entry name" value="MFS general substrate transporter"/>
    <property type="match status" value="1"/>
</dbReference>
<evidence type="ECO:0000256" key="5">
    <source>
        <dbReference type="SAM" id="Phobius"/>
    </source>
</evidence>
<evidence type="ECO:0000256" key="3">
    <source>
        <dbReference type="ARBA" id="ARBA00022989"/>
    </source>
</evidence>
<dbReference type="GeneID" id="85374660"/>
<feature type="transmembrane region" description="Helical" evidence="5">
    <location>
        <begin position="250"/>
        <end position="269"/>
    </location>
</feature>
<dbReference type="Proteomes" id="UP001241169">
    <property type="component" value="Unassembled WGS sequence"/>
</dbReference>
<dbReference type="InterPro" id="IPR011701">
    <property type="entry name" value="MFS"/>
</dbReference>
<comment type="subcellular location">
    <subcellularLocation>
        <location evidence="1">Membrane</location>
        <topology evidence="1">Multi-pass membrane protein</topology>
    </subcellularLocation>
</comment>
<sequence length="780" mass="85752">ATFVDSLSLVRLVWGKVIVRVRGLCLPPRRGENFAISAFSYSCTKQSSFPRLEVPLRSISSSPLLSAYIQHLSKNSNRGIDRQLLAEYLAQTRIPTIARLPTSMANPQEVDPPDWRGPDDPDCPYNWPLWKRIYSTSIPAFLCVNVSFASSVYTSGANDVSEKFGVSHTASLLGLSLFLWALGLGAIIAAPVSEYYGRRIVYLSTVPVFGLFILGSGLAQNFTTLIACRFFAGFFGSAVVSVGGGTNADLWPPALAGFVYPFYFVSPFLGPAFGPVIGGFLAEEKDFRWLEWVVLFMVAFNYIYALPQFETYKKTILQKRRRAEKQSDAPQAHSPKFALPSSAIIQRIVLKPFKMLFVESIVLFMTIYMAFNFAVFYSFFAAFPYVFGGHYGFTPGQQGLTFISIALGCIIGFLAVVYIDRKTYPALEAKYGVGAVPPEYRLYGAMVGCALNPASLFWFGWTADKGVYWLSPVIASVPFAVGNIMVYSSGALYIMNSYGSLHGASALSANSLLRYAGGALHTMGSIPTPDPVRLAILVTDEPLPSVSANLGRFDTIFTTLLRNACESLDPPQALGSQLALTSYNVVAEDGVDAAYPEPEDVDAVLITGSRHSAYADDEWIVCLTAFTRRLLDEGRVRVIGVCFGHQIVARALGAQVARSPGGWELSVTKLELTNEGKEVFGSESLSIYQTHRDAVLVLPFGVTLLAHTKQCPIQALYVPRRFITVQGHPEFSPFMMSEMLQIRHQAGIIPEEPFKDAMARYSDAHDGVLIGRSFLRFLRE</sequence>
<evidence type="ECO:0000313" key="7">
    <source>
        <dbReference type="EMBL" id="KAK1540500.1"/>
    </source>
</evidence>
<feature type="transmembrane region" description="Helical" evidence="5">
    <location>
        <begin position="440"/>
        <end position="461"/>
    </location>
</feature>
<protein>
    <submittedName>
        <fullName evidence="7">Major facilitator superfamily transporter</fullName>
    </submittedName>
</protein>
<evidence type="ECO:0000256" key="4">
    <source>
        <dbReference type="ARBA" id="ARBA00023136"/>
    </source>
</evidence>
<accession>A0ABQ9SMA0</accession>
<dbReference type="EMBL" id="MOPA01000005">
    <property type="protein sequence ID" value="KAK1540500.1"/>
    <property type="molecule type" value="Genomic_DNA"/>
</dbReference>
<feature type="domain" description="Major facilitator superfamily (MFS) profile" evidence="6">
    <location>
        <begin position="135"/>
        <end position="566"/>
    </location>
</feature>
<dbReference type="InterPro" id="IPR036259">
    <property type="entry name" value="MFS_trans_sf"/>
</dbReference>
<name>A0ABQ9SMA0_9PEZI</name>
<dbReference type="Gene3D" id="1.20.1250.20">
    <property type="entry name" value="MFS general substrate transporter like domains"/>
    <property type="match status" value="1"/>
</dbReference>
<feature type="transmembrane region" description="Helical" evidence="5">
    <location>
        <begin position="173"/>
        <end position="193"/>
    </location>
</feature>
<evidence type="ECO:0000256" key="2">
    <source>
        <dbReference type="ARBA" id="ARBA00022692"/>
    </source>
</evidence>
<evidence type="ECO:0000256" key="1">
    <source>
        <dbReference type="ARBA" id="ARBA00004141"/>
    </source>
</evidence>
<evidence type="ECO:0000259" key="6">
    <source>
        <dbReference type="PROSITE" id="PS50850"/>
    </source>
</evidence>
<feature type="transmembrane region" description="Helical" evidence="5">
    <location>
        <begin position="133"/>
        <end position="153"/>
    </location>
</feature>
<dbReference type="PROSITE" id="PS50850">
    <property type="entry name" value="MFS"/>
    <property type="match status" value="1"/>
</dbReference>
<feature type="transmembrane region" description="Helical" evidence="5">
    <location>
        <begin position="224"/>
        <end position="243"/>
    </location>
</feature>
<feature type="non-terminal residue" evidence="7">
    <location>
        <position position="1"/>
    </location>
</feature>
<dbReference type="Pfam" id="PF07690">
    <property type="entry name" value="MFS_1"/>
    <property type="match status" value="1"/>
</dbReference>
<dbReference type="InterPro" id="IPR005829">
    <property type="entry name" value="Sugar_transporter_CS"/>
</dbReference>
<keyword evidence="3 5" id="KW-1133">Transmembrane helix</keyword>
<dbReference type="Gene3D" id="3.40.50.880">
    <property type="match status" value="1"/>
</dbReference>
<gene>
    <name evidence="7" type="ORF">CPAR01_06489</name>
</gene>
<keyword evidence="2 5" id="KW-0812">Transmembrane</keyword>
<dbReference type="InterPro" id="IPR044992">
    <property type="entry name" value="ChyE-like"/>
</dbReference>
<dbReference type="PANTHER" id="PTHR23502:SF38">
    <property type="entry name" value="POLYAMINE TRANSPORTER 4"/>
    <property type="match status" value="1"/>
</dbReference>
<dbReference type="PROSITE" id="PS00216">
    <property type="entry name" value="SUGAR_TRANSPORT_1"/>
    <property type="match status" value="1"/>
</dbReference>
<keyword evidence="4 5" id="KW-0472">Membrane</keyword>
<dbReference type="InterPro" id="IPR017926">
    <property type="entry name" value="GATASE"/>
</dbReference>
<feature type="transmembrane region" description="Helical" evidence="5">
    <location>
        <begin position="400"/>
        <end position="419"/>
    </location>
</feature>
<dbReference type="CDD" id="cd17323">
    <property type="entry name" value="MFS_Tpo1_MDR_like"/>
    <property type="match status" value="1"/>
</dbReference>
<comment type="caution">
    <text evidence="7">The sequence shown here is derived from an EMBL/GenBank/DDBJ whole genome shotgun (WGS) entry which is preliminary data.</text>
</comment>
<dbReference type="RefSeq" id="XP_060349635.1">
    <property type="nucleotide sequence ID" value="XM_060490761.1"/>
</dbReference>
<organism evidence="7 8">
    <name type="scientific">Colletotrichum paranaense</name>
    <dbReference type="NCBI Taxonomy" id="1914294"/>
    <lineage>
        <taxon>Eukaryota</taxon>
        <taxon>Fungi</taxon>
        <taxon>Dikarya</taxon>
        <taxon>Ascomycota</taxon>
        <taxon>Pezizomycotina</taxon>
        <taxon>Sordariomycetes</taxon>
        <taxon>Hypocreomycetidae</taxon>
        <taxon>Glomerellales</taxon>
        <taxon>Glomerellaceae</taxon>
        <taxon>Colletotrichum</taxon>
        <taxon>Colletotrichum acutatum species complex</taxon>
    </lineage>
</organism>
<feature type="transmembrane region" description="Helical" evidence="5">
    <location>
        <begin position="200"/>
        <end position="218"/>
    </location>
</feature>
<proteinExistence type="predicted"/>
<evidence type="ECO:0000313" key="8">
    <source>
        <dbReference type="Proteomes" id="UP001241169"/>
    </source>
</evidence>
<dbReference type="InterPro" id="IPR029062">
    <property type="entry name" value="Class_I_gatase-like"/>
</dbReference>
<feature type="transmembrane region" description="Helical" evidence="5">
    <location>
        <begin position="289"/>
        <end position="306"/>
    </location>
</feature>
<reference evidence="7 8" key="1">
    <citation type="submission" date="2016-10" db="EMBL/GenBank/DDBJ databases">
        <title>The genome sequence of Colletotrichum fioriniae PJ7.</title>
        <authorList>
            <person name="Baroncelli R."/>
        </authorList>
    </citation>
    <scope>NUCLEOTIDE SEQUENCE [LARGE SCALE GENOMIC DNA]</scope>
    <source>
        <strain evidence="7 8">IMI 384185</strain>
    </source>
</reference>
<dbReference type="InterPro" id="IPR020846">
    <property type="entry name" value="MFS_dom"/>
</dbReference>
<dbReference type="PROSITE" id="PS51273">
    <property type="entry name" value="GATASE_TYPE_1"/>
    <property type="match status" value="1"/>
</dbReference>
<dbReference type="Pfam" id="PF00117">
    <property type="entry name" value="GATase"/>
    <property type="match status" value="1"/>
</dbReference>
<dbReference type="SUPFAM" id="SSF52317">
    <property type="entry name" value="Class I glutamine amidotransferase-like"/>
    <property type="match status" value="1"/>
</dbReference>
<dbReference type="PANTHER" id="PTHR23502">
    <property type="entry name" value="MAJOR FACILITATOR SUPERFAMILY"/>
    <property type="match status" value="1"/>
</dbReference>
<feature type="transmembrane region" description="Helical" evidence="5">
    <location>
        <begin position="467"/>
        <end position="487"/>
    </location>
</feature>
<keyword evidence="8" id="KW-1185">Reference proteome</keyword>